<comment type="subcellular location">
    <subcellularLocation>
        <location evidence="1">Membrane</location>
        <topology evidence="1">Multi-pass membrane protein</topology>
    </subcellularLocation>
</comment>
<sequence length="313" mass="33262">MTTGILSGMTPAETAALTRRVTLLSVATAVVLVTLKLVVWLVSGSVAVMASMADSALDLVASLVTFFAVRYAVAPPDREHRFGHGKAEAFASLLQAGLVFASAALIGREAVQRLIAPEPIAREGWAIAVMVVSIVLTLGLVRAQTQVLRKTASVAVSGDRAHYFSDLASNVIALIGIASTAALGMAGLDAAAGLAIAALLVWGAVGVFREASAQLMDRELPDEARRRIVEVVRQDPRLTHVHQLRTRASGPFVHIQMHVDLDPELSLEAAHEVIDQAERRIVAAFPSADVIIHADPRGRAETHSEPFSDEDQV</sequence>
<keyword evidence="12" id="KW-1185">Reference proteome</keyword>
<organism evidence="11 12">
    <name type="scientific">Phenylobacterium terrae</name>
    <dbReference type="NCBI Taxonomy" id="2665495"/>
    <lineage>
        <taxon>Bacteria</taxon>
        <taxon>Pseudomonadati</taxon>
        <taxon>Pseudomonadota</taxon>
        <taxon>Alphaproteobacteria</taxon>
        <taxon>Caulobacterales</taxon>
        <taxon>Caulobacteraceae</taxon>
        <taxon>Phenylobacterium</taxon>
    </lineage>
</organism>
<gene>
    <name evidence="11" type="ORF">ACFSC0_07045</name>
</gene>
<keyword evidence="7 8" id="KW-0472">Membrane</keyword>
<keyword evidence="5 8" id="KW-0812">Transmembrane</keyword>
<dbReference type="SUPFAM" id="SSF160240">
    <property type="entry name" value="Cation efflux protein cytoplasmic domain-like"/>
    <property type="match status" value="1"/>
</dbReference>
<feature type="transmembrane region" description="Helical" evidence="8">
    <location>
        <begin position="190"/>
        <end position="208"/>
    </location>
</feature>
<evidence type="ECO:0000256" key="8">
    <source>
        <dbReference type="SAM" id="Phobius"/>
    </source>
</evidence>
<feature type="domain" description="Cation efflux protein transmembrane" evidence="9">
    <location>
        <begin position="23"/>
        <end position="216"/>
    </location>
</feature>
<evidence type="ECO:0000256" key="7">
    <source>
        <dbReference type="ARBA" id="ARBA00023136"/>
    </source>
</evidence>
<dbReference type="InterPro" id="IPR027470">
    <property type="entry name" value="Cation_efflux_CTD"/>
</dbReference>
<evidence type="ECO:0000256" key="3">
    <source>
        <dbReference type="ARBA" id="ARBA00022448"/>
    </source>
</evidence>
<keyword evidence="4" id="KW-1003">Cell membrane</keyword>
<dbReference type="Pfam" id="PF01545">
    <property type="entry name" value="Cation_efflux"/>
    <property type="match status" value="1"/>
</dbReference>
<dbReference type="Gene3D" id="3.30.70.1350">
    <property type="entry name" value="Cation efflux protein, cytoplasmic domain"/>
    <property type="match status" value="1"/>
</dbReference>
<comment type="caution">
    <text evidence="11">The sequence shown here is derived from an EMBL/GenBank/DDBJ whole genome shotgun (WGS) entry which is preliminary data.</text>
</comment>
<dbReference type="InterPro" id="IPR036837">
    <property type="entry name" value="Cation_efflux_CTD_sf"/>
</dbReference>
<dbReference type="RefSeq" id="WP_377284289.1">
    <property type="nucleotide sequence ID" value="NZ_JBHRSI010000015.1"/>
</dbReference>
<dbReference type="InterPro" id="IPR058533">
    <property type="entry name" value="Cation_efflux_TM"/>
</dbReference>
<evidence type="ECO:0000313" key="11">
    <source>
        <dbReference type="EMBL" id="MFD1783144.1"/>
    </source>
</evidence>
<dbReference type="InterPro" id="IPR002524">
    <property type="entry name" value="Cation_efflux"/>
</dbReference>
<feature type="transmembrane region" description="Helical" evidence="8">
    <location>
        <begin position="85"/>
        <end position="105"/>
    </location>
</feature>
<evidence type="ECO:0000259" key="9">
    <source>
        <dbReference type="Pfam" id="PF01545"/>
    </source>
</evidence>
<feature type="transmembrane region" description="Helical" evidence="8">
    <location>
        <begin position="55"/>
        <end position="73"/>
    </location>
</feature>
<feature type="domain" description="Cation efflux protein cytoplasmic" evidence="10">
    <location>
        <begin position="220"/>
        <end position="296"/>
    </location>
</feature>
<dbReference type="SUPFAM" id="SSF161111">
    <property type="entry name" value="Cation efflux protein transmembrane domain-like"/>
    <property type="match status" value="1"/>
</dbReference>
<proteinExistence type="inferred from homology"/>
<dbReference type="EMBL" id="JBHUEY010000001">
    <property type="protein sequence ID" value="MFD1783144.1"/>
    <property type="molecule type" value="Genomic_DNA"/>
</dbReference>
<evidence type="ECO:0000313" key="12">
    <source>
        <dbReference type="Proteomes" id="UP001597237"/>
    </source>
</evidence>
<evidence type="ECO:0000259" key="10">
    <source>
        <dbReference type="Pfam" id="PF16916"/>
    </source>
</evidence>
<dbReference type="InterPro" id="IPR050291">
    <property type="entry name" value="CDF_Transporter"/>
</dbReference>
<name>A0ABW4N0Y1_9CAUL</name>
<reference evidence="12" key="1">
    <citation type="journal article" date="2019" name="Int. J. Syst. Evol. Microbiol.">
        <title>The Global Catalogue of Microorganisms (GCM) 10K type strain sequencing project: providing services to taxonomists for standard genome sequencing and annotation.</title>
        <authorList>
            <consortium name="The Broad Institute Genomics Platform"/>
            <consortium name="The Broad Institute Genome Sequencing Center for Infectious Disease"/>
            <person name="Wu L."/>
            <person name="Ma J."/>
        </authorList>
    </citation>
    <scope>NUCLEOTIDE SEQUENCE [LARGE SCALE GENOMIC DNA]</scope>
    <source>
        <strain evidence="12">DFY28</strain>
    </source>
</reference>
<dbReference type="Gene3D" id="1.20.1510.10">
    <property type="entry name" value="Cation efflux protein transmembrane domain"/>
    <property type="match status" value="1"/>
</dbReference>
<feature type="transmembrane region" description="Helical" evidence="8">
    <location>
        <begin position="21"/>
        <end position="43"/>
    </location>
</feature>
<keyword evidence="3" id="KW-0813">Transport</keyword>
<feature type="transmembrane region" description="Helical" evidence="8">
    <location>
        <begin position="125"/>
        <end position="143"/>
    </location>
</feature>
<dbReference type="PANTHER" id="PTHR43840">
    <property type="entry name" value="MITOCHONDRIAL METAL TRANSPORTER 1-RELATED"/>
    <property type="match status" value="1"/>
</dbReference>
<evidence type="ECO:0000256" key="2">
    <source>
        <dbReference type="ARBA" id="ARBA00008114"/>
    </source>
</evidence>
<evidence type="ECO:0000256" key="1">
    <source>
        <dbReference type="ARBA" id="ARBA00004141"/>
    </source>
</evidence>
<comment type="similarity">
    <text evidence="2">Belongs to the cation diffusion facilitator (CDF) transporter (TC 2.A.4) family.</text>
</comment>
<protein>
    <submittedName>
        <fullName evidence="11">Cation diffusion facilitator family transporter</fullName>
    </submittedName>
</protein>
<evidence type="ECO:0000256" key="5">
    <source>
        <dbReference type="ARBA" id="ARBA00022692"/>
    </source>
</evidence>
<dbReference type="InterPro" id="IPR027469">
    <property type="entry name" value="Cation_efflux_TMD_sf"/>
</dbReference>
<dbReference type="Proteomes" id="UP001597237">
    <property type="component" value="Unassembled WGS sequence"/>
</dbReference>
<accession>A0ABW4N0Y1</accession>
<evidence type="ECO:0000256" key="6">
    <source>
        <dbReference type="ARBA" id="ARBA00022989"/>
    </source>
</evidence>
<feature type="transmembrane region" description="Helical" evidence="8">
    <location>
        <begin position="163"/>
        <end position="184"/>
    </location>
</feature>
<keyword evidence="6 8" id="KW-1133">Transmembrane helix</keyword>
<dbReference type="NCBIfam" id="TIGR01297">
    <property type="entry name" value="CDF"/>
    <property type="match status" value="1"/>
</dbReference>
<dbReference type="PANTHER" id="PTHR43840:SF41">
    <property type="entry name" value="CATION-EFFLUX PUMP FIEF"/>
    <property type="match status" value="1"/>
</dbReference>
<dbReference type="Pfam" id="PF16916">
    <property type="entry name" value="ZT_dimer"/>
    <property type="match status" value="1"/>
</dbReference>
<evidence type="ECO:0000256" key="4">
    <source>
        <dbReference type="ARBA" id="ARBA00022475"/>
    </source>
</evidence>